<proteinExistence type="predicted"/>
<keyword evidence="1" id="KW-0812">Transmembrane</keyword>
<keyword evidence="1" id="KW-0472">Membrane</keyword>
<feature type="transmembrane region" description="Helical" evidence="1">
    <location>
        <begin position="30"/>
        <end position="48"/>
    </location>
</feature>
<dbReference type="EMBL" id="FTNI01000037">
    <property type="protein sequence ID" value="SIS19822.1"/>
    <property type="molecule type" value="Genomic_DNA"/>
</dbReference>
<sequence length="185" mass="19983">MAGSENGRGAAAVHTARHRADGTAARAGDYVWALVRISIGWVFLWAFLDKAFGWGFSTPADQAWIRGASPTTGYLKGTARKPLGAVFSPLAGYAWADWLFMIGLLGVGVALILGIGLRLTAVLGGLLLLLMWAAELPPEHNPFMDYRLLYTLVIVGLALINAGDTLGIGRWWGNTALVRRYPFLK</sequence>
<dbReference type="Proteomes" id="UP000186096">
    <property type="component" value="Unassembled WGS sequence"/>
</dbReference>
<evidence type="ECO:0000256" key="1">
    <source>
        <dbReference type="SAM" id="Phobius"/>
    </source>
</evidence>
<feature type="transmembrane region" description="Helical" evidence="1">
    <location>
        <begin position="119"/>
        <end position="136"/>
    </location>
</feature>
<gene>
    <name evidence="2" type="ORF">SAMN05421833_1376</name>
</gene>
<evidence type="ECO:0000313" key="3">
    <source>
        <dbReference type="Proteomes" id="UP000186096"/>
    </source>
</evidence>
<dbReference type="AlphaFoldDB" id="A0A1N7H4T4"/>
<keyword evidence="3" id="KW-1185">Reference proteome</keyword>
<dbReference type="STRING" id="58117.SAMN05421833_1376"/>
<protein>
    <submittedName>
        <fullName evidence="2">Thiosulfate dehydrogenase [quinone] large subunit</fullName>
    </submittedName>
</protein>
<organism evidence="2 3">
    <name type="scientific">Microbispora rosea</name>
    <dbReference type="NCBI Taxonomy" id="58117"/>
    <lineage>
        <taxon>Bacteria</taxon>
        <taxon>Bacillati</taxon>
        <taxon>Actinomycetota</taxon>
        <taxon>Actinomycetes</taxon>
        <taxon>Streptosporangiales</taxon>
        <taxon>Streptosporangiaceae</taxon>
        <taxon>Microbispora</taxon>
    </lineage>
</organism>
<evidence type="ECO:0000313" key="2">
    <source>
        <dbReference type="EMBL" id="SIS19822.1"/>
    </source>
</evidence>
<dbReference type="OrthoDB" id="3253635at2"/>
<feature type="transmembrane region" description="Helical" evidence="1">
    <location>
        <begin position="90"/>
        <end position="113"/>
    </location>
</feature>
<dbReference type="RefSeq" id="WP_076441847.1">
    <property type="nucleotide sequence ID" value="NZ_CP192071.1"/>
</dbReference>
<feature type="transmembrane region" description="Helical" evidence="1">
    <location>
        <begin position="148"/>
        <end position="172"/>
    </location>
</feature>
<accession>A0A1N7H4T4</accession>
<reference evidence="3" key="1">
    <citation type="submission" date="2017-01" db="EMBL/GenBank/DDBJ databases">
        <authorList>
            <person name="Varghese N."/>
            <person name="Submissions S."/>
        </authorList>
    </citation>
    <scope>NUCLEOTIDE SEQUENCE [LARGE SCALE GENOMIC DNA]</scope>
    <source>
        <strain evidence="3">ATCC 12950</strain>
    </source>
</reference>
<keyword evidence="1" id="KW-1133">Transmembrane helix</keyword>
<name>A0A1N7H4T4_9ACTN</name>